<accession>A0A3D9L6Z3</accession>
<gene>
    <name evidence="2" type="ORF">C7460_10640</name>
</gene>
<proteinExistence type="predicted"/>
<dbReference type="PROSITE" id="PS51257">
    <property type="entry name" value="PROKAR_LIPOPROTEIN"/>
    <property type="match status" value="1"/>
</dbReference>
<evidence type="ECO:0000313" key="2">
    <source>
        <dbReference type="EMBL" id="REE00103.1"/>
    </source>
</evidence>
<keyword evidence="1" id="KW-0732">Signal</keyword>
<dbReference type="Proteomes" id="UP000256779">
    <property type="component" value="Unassembled WGS sequence"/>
</dbReference>
<organism evidence="2 3">
    <name type="scientific">Marinoscillum furvescens DSM 4134</name>
    <dbReference type="NCBI Taxonomy" id="1122208"/>
    <lineage>
        <taxon>Bacteria</taxon>
        <taxon>Pseudomonadati</taxon>
        <taxon>Bacteroidota</taxon>
        <taxon>Cytophagia</taxon>
        <taxon>Cytophagales</taxon>
        <taxon>Reichenbachiellaceae</taxon>
        <taxon>Marinoscillum</taxon>
    </lineage>
</organism>
<protein>
    <submittedName>
        <fullName evidence="2">MORN repeat protein</fullName>
    </submittedName>
</protein>
<keyword evidence="3" id="KW-1185">Reference proteome</keyword>
<dbReference type="Pfam" id="PF07661">
    <property type="entry name" value="MORN_2"/>
    <property type="match status" value="2"/>
</dbReference>
<dbReference type="SUPFAM" id="SSF82185">
    <property type="entry name" value="Histone H3 K4-specific methyltransferase SET7/9 N-terminal domain"/>
    <property type="match status" value="1"/>
</dbReference>
<comment type="caution">
    <text evidence="2">The sequence shown here is derived from an EMBL/GenBank/DDBJ whole genome shotgun (WGS) entry which is preliminary data.</text>
</comment>
<dbReference type="AlphaFoldDB" id="A0A3D9L6Z3"/>
<evidence type="ECO:0000256" key="1">
    <source>
        <dbReference type="SAM" id="SignalP"/>
    </source>
</evidence>
<evidence type="ECO:0000313" key="3">
    <source>
        <dbReference type="Proteomes" id="UP000256779"/>
    </source>
</evidence>
<feature type="signal peptide" evidence="1">
    <location>
        <begin position="1"/>
        <end position="18"/>
    </location>
</feature>
<sequence>MKRIIALILLVVVGYACSTETQSESAVGEQQLEKVPEVAVVTPYEDGSGVARAEVWDGESLRSVGESIDGLRHGAWMEFTPDGKPSALVTYHRGVQQGVVLDFDKQGYLKNKKFYVQGEFDGPYLVYKRNKLMESRLYSAGELNGTVRKYYDNGRLKEEAPYDQGNLHGVAKWFDQEGNLKLAYEYDQGELVDKEAEVD</sequence>
<name>A0A3D9L6Z3_MARFU</name>
<dbReference type="InterPro" id="IPR011652">
    <property type="entry name" value="MORN_2"/>
</dbReference>
<dbReference type="EMBL" id="QREG01000006">
    <property type="protein sequence ID" value="REE00103.1"/>
    <property type="molecule type" value="Genomic_DNA"/>
</dbReference>
<dbReference type="RefSeq" id="WP_115867737.1">
    <property type="nucleotide sequence ID" value="NZ_QREG01000006.1"/>
</dbReference>
<dbReference type="Gene3D" id="2.20.110.10">
    <property type="entry name" value="Histone H3 K4-specific methyltransferase SET7/9 N-terminal domain"/>
    <property type="match status" value="2"/>
</dbReference>
<feature type="chain" id="PRO_5017790094" evidence="1">
    <location>
        <begin position="19"/>
        <end position="199"/>
    </location>
</feature>
<dbReference type="OrthoDB" id="665360at2"/>
<reference evidence="2 3" key="1">
    <citation type="submission" date="2018-07" db="EMBL/GenBank/DDBJ databases">
        <title>Genomic Encyclopedia of Type Strains, Phase IV (KMG-IV): sequencing the most valuable type-strain genomes for metagenomic binning, comparative biology and taxonomic classification.</title>
        <authorList>
            <person name="Goeker M."/>
        </authorList>
    </citation>
    <scope>NUCLEOTIDE SEQUENCE [LARGE SCALE GENOMIC DNA]</scope>
    <source>
        <strain evidence="2 3">DSM 4134</strain>
    </source>
</reference>